<gene>
    <name evidence="2" type="ORF">BUW47_01175</name>
</gene>
<reference evidence="2 3" key="1">
    <citation type="submission" date="2016-12" db="EMBL/GenBank/DDBJ databases">
        <title>Complete Genome Sequence of Lactobacillus fermentum Strain SNUV175, a Probiotic for Treatment of Bacterial Vaginosis.</title>
        <authorList>
            <person name="Lee S."/>
            <person name="You H.J."/>
            <person name="Kwon B."/>
            <person name="Ko G."/>
        </authorList>
    </citation>
    <scope>NUCLEOTIDE SEQUENCE [LARGE SCALE GENOMIC DNA]</scope>
    <source>
        <strain evidence="2 3">SNUV175</strain>
    </source>
</reference>
<dbReference type="OrthoDB" id="2329890at2"/>
<dbReference type="SUPFAM" id="SSF46955">
    <property type="entry name" value="Putative DNA-binding domain"/>
    <property type="match status" value="1"/>
</dbReference>
<proteinExistence type="predicted"/>
<evidence type="ECO:0000259" key="1">
    <source>
        <dbReference type="Pfam" id="PF12728"/>
    </source>
</evidence>
<dbReference type="Gene3D" id="1.10.10.10">
    <property type="entry name" value="Winged helix-like DNA-binding domain superfamily/Winged helix DNA-binding domain"/>
    <property type="match status" value="1"/>
</dbReference>
<dbReference type="InterPro" id="IPR009061">
    <property type="entry name" value="DNA-bd_dom_put_sf"/>
</dbReference>
<evidence type="ECO:0000313" key="2">
    <source>
        <dbReference type="EMBL" id="APU45152.1"/>
    </source>
</evidence>
<name>A0A1L7GT06_LIMFE</name>
<protein>
    <recommendedName>
        <fullName evidence="1">Helix-turn-helix domain-containing protein</fullName>
    </recommendedName>
</protein>
<dbReference type="Pfam" id="PF12728">
    <property type="entry name" value="HTH_17"/>
    <property type="match status" value="1"/>
</dbReference>
<dbReference type="InterPro" id="IPR036388">
    <property type="entry name" value="WH-like_DNA-bd_sf"/>
</dbReference>
<evidence type="ECO:0000313" key="3">
    <source>
        <dbReference type="Proteomes" id="UP000185427"/>
    </source>
</evidence>
<accession>A0A1L7GT06</accession>
<feature type="domain" description="Helix-turn-helix" evidence="1">
    <location>
        <begin position="37"/>
        <end position="81"/>
    </location>
</feature>
<sequence length="85" mass="10009">MQVMVNISDELFRQIIEEKIAEILPQKNDTKENMNKTEAANYLGISRNTLDKLIETKGLPVKKIDGRYIFQRRALDDWLKNDEQK</sequence>
<dbReference type="GO" id="GO:0003677">
    <property type="term" value="F:DNA binding"/>
    <property type="evidence" value="ECO:0007669"/>
    <property type="project" value="InterPro"/>
</dbReference>
<dbReference type="RefSeq" id="WP_075667076.1">
    <property type="nucleotide sequence ID" value="NZ_CP019030.1"/>
</dbReference>
<dbReference type="Proteomes" id="UP000185427">
    <property type="component" value="Chromosome"/>
</dbReference>
<dbReference type="AlphaFoldDB" id="A0A1L7GT06"/>
<organism evidence="2 3">
    <name type="scientific">Limosilactobacillus fermentum</name>
    <name type="common">Lactobacillus fermentum</name>
    <dbReference type="NCBI Taxonomy" id="1613"/>
    <lineage>
        <taxon>Bacteria</taxon>
        <taxon>Bacillati</taxon>
        <taxon>Bacillota</taxon>
        <taxon>Bacilli</taxon>
        <taxon>Lactobacillales</taxon>
        <taxon>Lactobacillaceae</taxon>
        <taxon>Limosilactobacillus</taxon>
    </lineage>
</organism>
<dbReference type="NCBIfam" id="TIGR01764">
    <property type="entry name" value="excise"/>
    <property type="match status" value="1"/>
</dbReference>
<dbReference type="InterPro" id="IPR041657">
    <property type="entry name" value="HTH_17"/>
</dbReference>
<dbReference type="EMBL" id="CP019030">
    <property type="protein sequence ID" value="APU45152.1"/>
    <property type="molecule type" value="Genomic_DNA"/>
</dbReference>
<dbReference type="InterPro" id="IPR010093">
    <property type="entry name" value="SinI_DNA-bd"/>
</dbReference>